<comment type="caution">
    <text evidence="1">The sequence shown here is derived from an EMBL/GenBank/DDBJ whole genome shotgun (WGS) entry which is preliminary data.</text>
</comment>
<gene>
    <name evidence="1" type="ORF">FHS12_004400</name>
</gene>
<organism evidence="1 2">
    <name type="scientific">Nocardioides albus</name>
    <dbReference type="NCBI Taxonomy" id="1841"/>
    <lineage>
        <taxon>Bacteria</taxon>
        <taxon>Bacillati</taxon>
        <taxon>Actinomycetota</taxon>
        <taxon>Actinomycetes</taxon>
        <taxon>Propionibacteriales</taxon>
        <taxon>Nocardioidaceae</taxon>
        <taxon>Nocardioides</taxon>
    </lineage>
</organism>
<reference evidence="1 2" key="1">
    <citation type="submission" date="2020-08" db="EMBL/GenBank/DDBJ databases">
        <title>Genomic Encyclopedia of Type Strains, Phase III (KMG-III): the genomes of soil and plant-associated and newly described type strains.</title>
        <authorList>
            <person name="Whitman W."/>
        </authorList>
    </citation>
    <scope>NUCLEOTIDE SEQUENCE [LARGE SCALE GENOMIC DNA]</scope>
    <source>
        <strain evidence="1 2">CECT 3302</strain>
    </source>
</reference>
<evidence type="ECO:0000313" key="2">
    <source>
        <dbReference type="Proteomes" id="UP000577707"/>
    </source>
</evidence>
<accession>A0A7W5A8Q7</accession>
<dbReference type="Proteomes" id="UP000577707">
    <property type="component" value="Unassembled WGS sequence"/>
</dbReference>
<dbReference type="AlphaFoldDB" id="A0A7W5A8Q7"/>
<keyword evidence="2" id="KW-1185">Reference proteome</keyword>
<name>A0A7W5A8Q7_9ACTN</name>
<dbReference type="RefSeq" id="WP_183549507.1">
    <property type="nucleotide sequence ID" value="NZ_BMQT01000011.1"/>
</dbReference>
<dbReference type="PROSITE" id="PS51257">
    <property type="entry name" value="PROKAR_LIPOPROTEIN"/>
    <property type="match status" value="1"/>
</dbReference>
<dbReference type="EMBL" id="JACHXG010000010">
    <property type="protein sequence ID" value="MBB3091430.1"/>
    <property type="molecule type" value="Genomic_DNA"/>
</dbReference>
<protein>
    <submittedName>
        <fullName evidence="1">Uncharacterized protein</fullName>
    </submittedName>
</protein>
<sequence>MRFMLGVGVAGLVLGLSGCGPFDRDAALEEDLLKMAGVEAVDVDDRRVEFAEVKESDLKPVADRIAEWEDDGGLATMLDGWDLTSNGVVVGSDAAQQELPNEAVAAFVELAGLGLDRYTSEEIKPFGSGGIDDSFRVSLNGVEDPMGVTITVLKALGDHATRYGTLSVEAPGGFHVLVEMDKLDASLIGSIVTDLESLPDWSAYDGASVQVGGINEKPNRIGLYFQVPLADTVDANRSALAVQAKLVNPNDLFVSVTDVPSEGILLVMGTVEEVEGEVAVLEGLKDSPIASVTYVGGGTDTWLVLTVKTEADLLTVAQDAERVGVSRLEMSIEGENPIDDKLEGTPAELIKQLSR</sequence>
<proteinExistence type="predicted"/>
<evidence type="ECO:0000313" key="1">
    <source>
        <dbReference type="EMBL" id="MBB3091430.1"/>
    </source>
</evidence>